<feature type="transmembrane region" description="Helical" evidence="1">
    <location>
        <begin position="231"/>
        <end position="251"/>
    </location>
</feature>
<reference evidence="3 4" key="1">
    <citation type="journal article" date="2019" name="Int. J. Syst. Evol. Microbiol.">
        <title>The Global Catalogue of Microorganisms (GCM) 10K type strain sequencing project: providing services to taxonomists for standard genome sequencing and annotation.</title>
        <authorList>
            <consortium name="The Broad Institute Genomics Platform"/>
            <consortium name="The Broad Institute Genome Sequencing Center for Infectious Disease"/>
            <person name="Wu L."/>
            <person name="Ma J."/>
        </authorList>
    </citation>
    <scope>NUCLEOTIDE SEQUENCE [LARGE SCALE GENOMIC DNA]</scope>
    <source>
        <strain evidence="3 4">JCM 16082</strain>
    </source>
</reference>
<comment type="caution">
    <text evidence="3">The sequence shown here is derived from an EMBL/GenBank/DDBJ whole genome shotgun (WGS) entry which is preliminary data.</text>
</comment>
<evidence type="ECO:0000256" key="1">
    <source>
        <dbReference type="SAM" id="Phobius"/>
    </source>
</evidence>
<gene>
    <name evidence="3" type="ORF">GCM10009117_02930</name>
</gene>
<feature type="transmembrane region" description="Helical" evidence="1">
    <location>
        <begin position="12"/>
        <end position="32"/>
    </location>
</feature>
<evidence type="ECO:0000259" key="2">
    <source>
        <dbReference type="Pfam" id="PF06724"/>
    </source>
</evidence>
<feature type="domain" description="DUF1206" evidence="2">
    <location>
        <begin position="187"/>
        <end position="255"/>
    </location>
</feature>
<evidence type="ECO:0000313" key="4">
    <source>
        <dbReference type="Proteomes" id="UP001500507"/>
    </source>
</evidence>
<evidence type="ECO:0000313" key="3">
    <source>
        <dbReference type="EMBL" id="GAA0871148.1"/>
    </source>
</evidence>
<keyword evidence="1" id="KW-1133">Transmembrane helix</keyword>
<protein>
    <recommendedName>
        <fullName evidence="2">DUF1206 domain-containing protein</fullName>
    </recommendedName>
</protein>
<dbReference type="Pfam" id="PF06724">
    <property type="entry name" value="DUF1206"/>
    <property type="match status" value="2"/>
</dbReference>
<keyword evidence="1" id="KW-0472">Membrane</keyword>
<feature type="transmembrane region" description="Helical" evidence="1">
    <location>
        <begin position="134"/>
        <end position="152"/>
    </location>
</feature>
<feature type="domain" description="DUF1206" evidence="2">
    <location>
        <begin position="11"/>
        <end position="77"/>
    </location>
</feature>
<organism evidence="3 4">
    <name type="scientific">Gangjinia marincola</name>
    <dbReference type="NCBI Taxonomy" id="578463"/>
    <lineage>
        <taxon>Bacteria</taxon>
        <taxon>Pseudomonadati</taxon>
        <taxon>Bacteroidota</taxon>
        <taxon>Flavobacteriia</taxon>
        <taxon>Flavobacteriales</taxon>
        <taxon>Flavobacteriaceae</taxon>
        <taxon>Gangjinia</taxon>
    </lineage>
</organism>
<dbReference type="Proteomes" id="UP001500507">
    <property type="component" value="Unassembled WGS sequence"/>
</dbReference>
<keyword evidence="4" id="KW-1185">Reference proteome</keyword>
<dbReference type="RefSeq" id="WP_343762879.1">
    <property type="nucleotide sequence ID" value="NZ_BAAAFG010000001.1"/>
</dbReference>
<sequence>MKDSIKKTARVGYAAKGTVYAVTGVLALLTALDMGGDKAGKLKVIEFIEKQEFGSVLIAILGLGLICYAVWRFIQSISDPENIGSDGKAYAKRFGFFLSGVFYLGLGGLAVYKAFSSTSGGSGSGGSSFANSDWFEYVLIAAAIGLAIKSIFQFKKAYTQDFLKKFDYESISEAKRRKVVKNSGIMGHIARGVVTGIIAFFLYKAYSNSVNSTEKIGGTAEAFSFIQEQSYGSILLGLTAAGLICYGIYMFTLTKYRQFSD</sequence>
<feature type="transmembrane region" description="Helical" evidence="1">
    <location>
        <begin position="52"/>
        <end position="74"/>
    </location>
</feature>
<feature type="transmembrane region" description="Helical" evidence="1">
    <location>
        <begin position="185"/>
        <end position="203"/>
    </location>
</feature>
<proteinExistence type="predicted"/>
<dbReference type="InterPro" id="IPR009597">
    <property type="entry name" value="DUF1206"/>
</dbReference>
<name>A0ABN1MDH0_9FLAO</name>
<dbReference type="EMBL" id="BAAAFG010000001">
    <property type="protein sequence ID" value="GAA0871148.1"/>
    <property type="molecule type" value="Genomic_DNA"/>
</dbReference>
<accession>A0ABN1MDH0</accession>
<keyword evidence="1" id="KW-0812">Transmembrane</keyword>
<feature type="transmembrane region" description="Helical" evidence="1">
    <location>
        <begin position="94"/>
        <end position="114"/>
    </location>
</feature>